<evidence type="ECO:0000256" key="3">
    <source>
        <dbReference type="ARBA" id="ARBA00023098"/>
    </source>
</evidence>
<feature type="compositionally biased region" description="Basic and acidic residues" evidence="5">
    <location>
        <begin position="473"/>
        <end position="492"/>
    </location>
</feature>
<reference evidence="7 8" key="1">
    <citation type="submission" date="2022-07" db="EMBL/GenBank/DDBJ databases">
        <title>Genome-wide signatures of adaptation to extreme environments.</title>
        <authorList>
            <person name="Cho C.H."/>
            <person name="Yoon H.S."/>
        </authorList>
    </citation>
    <scope>NUCLEOTIDE SEQUENCE [LARGE SCALE GENOMIC DNA]</scope>
    <source>
        <strain evidence="7 8">DBV 063 E5</strain>
    </source>
</reference>
<feature type="compositionally biased region" description="Basic and acidic residues" evidence="5">
    <location>
        <begin position="7"/>
        <end position="17"/>
    </location>
</feature>
<dbReference type="InterPro" id="IPR016035">
    <property type="entry name" value="Acyl_Trfase/lysoPLipase"/>
</dbReference>
<dbReference type="Proteomes" id="UP001301350">
    <property type="component" value="Unassembled WGS sequence"/>
</dbReference>
<dbReference type="GO" id="GO:0006631">
    <property type="term" value="P:fatty acid metabolic process"/>
    <property type="evidence" value="ECO:0007669"/>
    <property type="project" value="TreeGrafter"/>
</dbReference>
<proteinExistence type="predicted"/>
<comment type="caution">
    <text evidence="4">Lacks conserved residue(s) required for the propagation of feature annotation.</text>
</comment>
<feature type="compositionally biased region" description="Low complexity" evidence="5">
    <location>
        <begin position="18"/>
        <end position="27"/>
    </location>
</feature>
<evidence type="ECO:0000256" key="5">
    <source>
        <dbReference type="SAM" id="MobiDB-lite"/>
    </source>
</evidence>
<dbReference type="PANTHER" id="PTHR24185">
    <property type="entry name" value="CALCIUM-INDEPENDENT PHOSPHOLIPASE A2-GAMMA"/>
    <property type="match status" value="1"/>
</dbReference>
<feature type="region of interest" description="Disordered" evidence="5">
    <location>
        <begin position="316"/>
        <end position="348"/>
    </location>
</feature>
<feature type="compositionally biased region" description="Basic residues" evidence="5">
    <location>
        <begin position="51"/>
        <end position="68"/>
    </location>
</feature>
<feature type="compositionally biased region" description="Low complexity" evidence="5">
    <location>
        <begin position="318"/>
        <end position="340"/>
    </location>
</feature>
<dbReference type="InterPro" id="IPR002641">
    <property type="entry name" value="PNPLA_dom"/>
</dbReference>
<dbReference type="GO" id="GO:0004620">
    <property type="term" value="F:phospholipase activity"/>
    <property type="evidence" value="ECO:0007669"/>
    <property type="project" value="TreeGrafter"/>
</dbReference>
<evidence type="ECO:0000313" key="7">
    <source>
        <dbReference type="EMBL" id="KAK4534809.1"/>
    </source>
</evidence>
<evidence type="ECO:0000256" key="4">
    <source>
        <dbReference type="PROSITE-ProRule" id="PRU01161"/>
    </source>
</evidence>
<protein>
    <recommendedName>
        <fullName evidence="6">PNPLA domain-containing protein</fullName>
    </recommendedName>
</protein>
<keyword evidence="1 4" id="KW-0378">Hydrolase</keyword>
<keyword evidence="3 4" id="KW-0443">Lipid metabolism</keyword>
<feature type="region of interest" description="Disordered" evidence="5">
    <location>
        <begin position="1"/>
        <end position="94"/>
    </location>
</feature>
<dbReference type="SUPFAM" id="SSF52151">
    <property type="entry name" value="FabD/lysophospholipase-like"/>
    <property type="match status" value="1"/>
</dbReference>
<feature type="domain" description="PNPLA" evidence="6">
    <location>
        <begin position="803"/>
        <end position="996"/>
    </location>
</feature>
<dbReference type="Pfam" id="PF01734">
    <property type="entry name" value="Patatin"/>
    <property type="match status" value="1"/>
</dbReference>
<dbReference type="GO" id="GO:0016020">
    <property type="term" value="C:membrane"/>
    <property type="evidence" value="ECO:0007669"/>
    <property type="project" value="TreeGrafter"/>
</dbReference>
<comment type="caution">
    <text evidence="7">The sequence shown here is derived from an EMBL/GenBank/DDBJ whole genome shotgun (WGS) entry which is preliminary data.</text>
</comment>
<dbReference type="GO" id="GO:0016042">
    <property type="term" value="P:lipid catabolic process"/>
    <property type="evidence" value="ECO:0007669"/>
    <property type="project" value="UniProtKB-UniRule"/>
</dbReference>
<dbReference type="Gene3D" id="3.40.1090.10">
    <property type="entry name" value="Cytosolic phospholipase A2 catalytic domain"/>
    <property type="match status" value="1"/>
</dbReference>
<evidence type="ECO:0000259" key="6">
    <source>
        <dbReference type="PROSITE" id="PS51635"/>
    </source>
</evidence>
<name>A0AAV9IR65_CYACA</name>
<feature type="region of interest" description="Disordered" evidence="5">
    <location>
        <begin position="266"/>
        <end position="295"/>
    </location>
</feature>
<evidence type="ECO:0000313" key="8">
    <source>
        <dbReference type="Proteomes" id="UP001301350"/>
    </source>
</evidence>
<feature type="compositionally biased region" description="Basic and acidic residues" evidence="5">
    <location>
        <begin position="499"/>
        <end position="516"/>
    </location>
</feature>
<evidence type="ECO:0000256" key="2">
    <source>
        <dbReference type="ARBA" id="ARBA00022963"/>
    </source>
</evidence>
<gene>
    <name evidence="7" type="ORF">CDCA_CDCA03G0834</name>
</gene>
<dbReference type="EMBL" id="JANCYW010000003">
    <property type="protein sequence ID" value="KAK4534809.1"/>
    <property type="molecule type" value="Genomic_DNA"/>
</dbReference>
<feature type="short sequence motif" description="DGA/G" evidence="4">
    <location>
        <begin position="983"/>
        <end position="985"/>
    </location>
</feature>
<feature type="short sequence motif" description="GXSXG" evidence="4">
    <location>
        <begin position="839"/>
        <end position="843"/>
    </location>
</feature>
<feature type="region of interest" description="Disordered" evidence="5">
    <location>
        <begin position="647"/>
        <end position="674"/>
    </location>
</feature>
<organism evidence="7 8">
    <name type="scientific">Cyanidium caldarium</name>
    <name type="common">Red alga</name>
    <dbReference type="NCBI Taxonomy" id="2771"/>
    <lineage>
        <taxon>Eukaryota</taxon>
        <taxon>Rhodophyta</taxon>
        <taxon>Bangiophyceae</taxon>
        <taxon>Cyanidiales</taxon>
        <taxon>Cyanidiaceae</taxon>
        <taxon>Cyanidium</taxon>
    </lineage>
</organism>
<dbReference type="PANTHER" id="PTHR24185:SF1">
    <property type="entry name" value="CALCIUM-INDEPENDENT PHOSPHOLIPASE A2-GAMMA"/>
    <property type="match status" value="1"/>
</dbReference>
<dbReference type="PROSITE" id="PS51635">
    <property type="entry name" value="PNPLA"/>
    <property type="match status" value="1"/>
</dbReference>
<feature type="active site" description="Proton acceptor" evidence="4">
    <location>
        <position position="983"/>
    </location>
</feature>
<evidence type="ECO:0000256" key="1">
    <source>
        <dbReference type="ARBA" id="ARBA00022801"/>
    </source>
</evidence>
<keyword evidence="2 4" id="KW-0442">Lipid degradation</keyword>
<feature type="active site" description="Nucleophile" evidence="4">
    <location>
        <position position="841"/>
    </location>
</feature>
<keyword evidence="8" id="KW-1185">Reference proteome</keyword>
<sequence length="1201" mass="128802">MVSESGRWQERALRRDAGSGSRRGAGLCLPSSRARTGFVTPSGGANALGACRRHRRSGKRHRCTRVRVRASERSPTQAPDAGRQERPGAQRRARTRWSQAATAAAWTRSVQLGAAALGHRVAATLGPVAQRWWRDASRGLGRALLSAAALPMEWGAEGGATETGGGDRAAVAAAPSGAGMSPGVESLSSDARAATPDAGRWQFLRSFGGMPEMAVWEILNELVLRSEAAMLPPEVSQDASGGSRVGVIPYDMQRIIFDEVAAPTDFSGAVDETPTTSPSSGYDAGSRRPSSQMAVPVSADVVHSLATEVSSWQRSDDGCAAAAGADQPPQTAAKAPPAAADGDDDNDERQAASRLQDTKALLTAITATGSSQSSGTDGGKMNMLYVPLSALGSLWQAVSSLRMGGNRRKEEQRRVRTYSSAADSIAREDSAFANFAGSEGGSSMASAFAAASAIMASASSPASSTKNQSPRPPDTKRGMSGRERVSSRDRRSAPATAPEETKDGAARVPERDEPAAEARAPPKPLSSTEEPERRRPGEETGGGWWLFPWPNWLWRREPPTPQREDPETLADRGLRALEALLASRHFASSRAVGLLSEQAFDALIDRVQQLTFRAAAEAAVATRTRKQALAFVEEVGLSPLLSALDTSATTGRRPSVGATEGAARGRRSPDETSRATNAGLAVAALANVATILPFKKVEILRHPSLVDDLLRILEAPMADSIFDIEAKKSAAALIGTLAMDAPQEERAVLYANRRLVRVLESIAGGTRVGHPEDVARQSRRALACLGVHHWRPRVRGQRGLRILALDGGGTRALMAFEILKHITRNTGCQIHELFDIICGTSTGAIIAGSLGLRKRTVDEVEGLYRELIGKIFAKKLSSGPKMLLTRAYYDSELFESILRQEAGNMRMIDSTQQHDVNHVFFVSSVMDRRPNQLHLFRNYCYAPGHESRYMGTADAALWQGMRASSAAPTFFTEVYLNGHIHADGALVANNPAGIAAHEARRLFPHVPIELLVSVGTGVVEGLTPHQAQMRRQQAPATGVEAGNVAELEAASAGVSAFDSRAASAAADAELLAQGVPVPPSPPALNKMGWNDVINSIVDSAVGTENVHHILEDVLPPEVYFRFNPEIDVMGIDEVRPGKLNEMIRCARAHIVRHADRFDELAVRLRPRLPQNLLERWRLEIFDEATLLMSVDEDRDGPLPGL</sequence>
<feature type="region of interest" description="Disordered" evidence="5">
    <location>
        <begin position="458"/>
        <end position="542"/>
    </location>
</feature>
<dbReference type="AlphaFoldDB" id="A0AAV9IR65"/>
<accession>A0AAV9IR65</accession>